<evidence type="ECO:0000256" key="3">
    <source>
        <dbReference type="ARBA" id="ARBA00022827"/>
    </source>
</evidence>
<dbReference type="OrthoDB" id="3886617at2759"/>
<evidence type="ECO:0000256" key="1">
    <source>
        <dbReference type="ARBA" id="ARBA00001974"/>
    </source>
</evidence>
<reference evidence="7" key="1">
    <citation type="journal article" date="2020" name="Stud. Mycol.">
        <title>101 Dothideomycetes genomes: a test case for predicting lifestyles and emergence of pathogens.</title>
        <authorList>
            <person name="Haridas S."/>
            <person name="Albert R."/>
            <person name="Binder M."/>
            <person name="Bloem J."/>
            <person name="Labutti K."/>
            <person name="Salamov A."/>
            <person name="Andreopoulos B."/>
            <person name="Baker S."/>
            <person name="Barry K."/>
            <person name="Bills G."/>
            <person name="Bluhm B."/>
            <person name="Cannon C."/>
            <person name="Castanera R."/>
            <person name="Culley D."/>
            <person name="Daum C."/>
            <person name="Ezra D."/>
            <person name="Gonzalez J."/>
            <person name="Henrissat B."/>
            <person name="Kuo A."/>
            <person name="Liang C."/>
            <person name="Lipzen A."/>
            <person name="Lutzoni F."/>
            <person name="Magnuson J."/>
            <person name="Mondo S."/>
            <person name="Nolan M."/>
            <person name="Ohm R."/>
            <person name="Pangilinan J."/>
            <person name="Park H.-J."/>
            <person name="Ramirez L."/>
            <person name="Alfaro M."/>
            <person name="Sun H."/>
            <person name="Tritt A."/>
            <person name="Yoshinaga Y."/>
            <person name="Zwiers L.-H."/>
            <person name="Turgeon B."/>
            <person name="Goodwin S."/>
            <person name="Spatafora J."/>
            <person name="Crous P."/>
            <person name="Grigoriev I."/>
        </authorList>
    </citation>
    <scope>NUCLEOTIDE SEQUENCE</scope>
    <source>
        <strain evidence="7">CBS 133067</strain>
    </source>
</reference>
<name>A0A9P4MC03_9PEZI</name>
<gene>
    <name evidence="7" type="ORF">NA57DRAFT_53893</name>
</gene>
<dbReference type="Pfam" id="PF01494">
    <property type="entry name" value="FAD_binding_3"/>
    <property type="match status" value="2"/>
</dbReference>
<evidence type="ECO:0000256" key="5">
    <source>
        <dbReference type="SAM" id="MobiDB-lite"/>
    </source>
</evidence>
<dbReference type="InterPro" id="IPR036188">
    <property type="entry name" value="FAD/NAD-bd_sf"/>
</dbReference>
<evidence type="ECO:0000256" key="2">
    <source>
        <dbReference type="ARBA" id="ARBA00022630"/>
    </source>
</evidence>
<feature type="compositionally biased region" description="Polar residues" evidence="5">
    <location>
        <begin position="1"/>
        <end position="13"/>
    </location>
</feature>
<dbReference type="PANTHER" id="PTHR43004:SF19">
    <property type="entry name" value="BINDING MONOOXYGENASE, PUTATIVE (JCVI)-RELATED"/>
    <property type="match status" value="1"/>
</dbReference>
<dbReference type="PANTHER" id="PTHR43004">
    <property type="entry name" value="TRK SYSTEM POTASSIUM UPTAKE PROTEIN"/>
    <property type="match status" value="1"/>
</dbReference>
<dbReference type="Gene3D" id="3.30.9.10">
    <property type="entry name" value="D-Amino Acid Oxidase, subunit A, domain 2"/>
    <property type="match status" value="1"/>
</dbReference>
<dbReference type="SUPFAM" id="SSF51905">
    <property type="entry name" value="FAD/NAD(P)-binding domain"/>
    <property type="match status" value="1"/>
</dbReference>
<accession>A0A9P4MC03</accession>
<feature type="domain" description="FAD-binding" evidence="6">
    <location>
        <begin position="365"/>
        <end position="411"/>
    </location>
</feature>
<dbReference type="GO" id="GO:0016709">
    <property type="term" value="F:oxidoreductase activity, acting on paired donors, with incorporation or reduction of molecular oxygen, NAD(P)H as one donor, and incorporation of one atom of oxygen"/>
    <property type="evidence" value="ECO:0007669"/>
    <property type="project" value="UniProtKB-ARBA"/>
</dbReference>
<evidence type="ECO:0000256" key="4">
    <source>
        <dbReference type="ARBA" id="ARBA00023002"/>
    </source>
</evidence>
<keyword evidence="3" id="KW-0274">FAD</keyword>
<sequence length="471" mass="52122">MVVENSQSETTIPDRTINKGKLSGGNSNQSVVIVGAGPMGVLLALKLGKAGVKVTILEKEQKTADAPRACGYFAASTLALHDAGVYDKTKEEGFLTRGLCWRRKPVDDGSGNRRLGDMVASMPLAPPDLKSEDMPPGVGLLCLQQSNLTRLFVREALATGNVSIDFNRELCDIEEKGTVVTAIAKDVDTGDMHRYSASFLVGADGGRSTTRRLLGIPFGGHTWPERVLATDVLVPNAEDPIMHTSFVFDNINFTVVTPLTEPVMGKWSLWRYATATDPQDDRSEEELLKDEHIASLYEKFMAGPRPLQYEIKARSLYRIHQRLANTFRRGRCVLAGDAAHVCAVSLDHFFSATPLFGLLFIQPQPYGALGLNSGILDVDALSDALLMIFNEGKRLSLLDVYSDERRKVFQFFVNPTTTHNKLRMSSDPDNVVEDDWLLRSLKNPSPEALEELAKPYFETWRTDMRKLADTN</sequence>
<feature type="domain" description="FAD-binding" evidence="6">
    <location>
        <begin position="30"/>
        <end position="342"/>
    </location>
</feature>
<comment type="caution">
    <text evidence="7">The sequence shown here is derived from an EMBL/GenBank/DDBJ whole genome shotgun (WGS) entry which is preliminary data.</text>
</comment>
<comment type="cofactor">
    <cofactor evidence="1">
        <name>FAD</name>
        <dbReference type="ChEBI" id="CHEBI:57692"/>
    </cofactor>
</comment>
<dbReference type="EMBL" id="ML978123">
    <property type="protein sequence ID" value="KAF2101952.1"/>
    <property type="molecule type" value="Genomic_DNA"/>
</dbReference>
<dbReference type="AlphaFoldDB" id="A0A9P4MC03"/>
<evidence type="ECO:0000313" key="7">
    <source>
        <dbReference type="EMBL" id="KAF2101952.1"/>
    </source>
</evidence>
<evidence type="ECO:0000313" key="8">
    <source>
        <dbReference type="Proteomes" id="UP000799772"/>
    </source>
</evidence>
<feature type="region of interest" description="Disordered" evidence="5">
    <location>
        <begin position="1"/>
        <end position="23"/>
    </location>
</feature>
<dbReference type="InterPro" id="IPR002938">
    <property type="entry name" value="FAD-bd"/>
</dbReference>
<evidence type="ECO:0000259" key="6">
    <source>
        <dbReference type="Pfam" id="PF01494"/>
    </source>
</evidence>
<organism evidence="7 8">
    <name type="scientific">Rhizodiscina lignyota</name>
    <dbReference type="NCBI Taxonomy" id="1504668"/>
    <lineage>
        <taxon>Eukaryota</taxon>
        <taxon>Fungi</taxon>
        <taxon>Dikarya</taxon>
        <taxon>Ascomycota</taxon>
        <taxon>Pezizomycotina</taxon>
        <taxon>Dothideomycetes</taxon>
        <taxon>Pleosporomycetidae</taxon>
        <taxon>Aulographales</taxon>
        <taxon>Rhizodiscinaceae</taxon>
        <taxon>Rhizodiscina</taxon>
    </lineage>
</organism>
<keyword evidence="2" id="KW-0285">Flavoprotein</keyword>
<keyword evidence="8" id="KW-1185">Reference proteome</keyword>
<dbReference type="PRINTS" id="PR00420">
    <property type="entry name" value="RNGMNOXGNASE"/>
</dbReference>
<proteinExistence type="predicted"/>
<dbReference type="Gene3D" id="3.50.50.60">
    <property type="entry name" value="FAD/NAD(P)-binding domain"/>
    <property type="match status" value="2"/>
</dbReference>
<dbReference type="Proteomes" id="UP000799772">
    <property type="component" value="Unassembled WGS sequence"/>
</dbReference>
<keyword evidence="4" id="KW-0560">Oxidoreductase</keyword>
<dbReference type="InterPro" id="IPR050641">
    <property type="entry name" value="RIFMO-like"/>
</dbReference>
<dbReference type="GO" id="GO:0071949">
    <property type="term" value="F:FAD binding"/>
    <property type="evidence" value="ECO:0007669"/>
    <property type="project" value="InterPro"/>
</dbReference>
<protein>
    <submittedName>
        <fullName evidence="7">FAD/NAD(P)-binding domain-containing protein</fullName>
    </submittedName>
</protein>